<organism evidence="2 3">
    <name type="scientific">Homoserinibacter gongjuensis</name>
    <dbReference type="NCBI Taxonomy" id="1162968"/>
    <lineage>
        <taxon>Bacteria</taxon>
        <taxon>Bacillati</taxon>
        <taxon>Actinomycetota</taxon>
        <taxon>Actinomycetes</taxon>
        <taxon>Micrococcales</taxon>
        <taxon>Microbacteriaceae</taxon>
        <taxon>Homoserinibacter</taxon>
    </lineage>
</organism>
<dbReference type="Gene3D" id="3.40.50.150">
    <property type="entry name" value="Vaccinia Virus protein VP39"/>
    <property type="match status" value="1"/>
</dbReference>
<sequence>MGLELADAGERFDLVVSNHVLHHLDDVPGFLAESARLASRALHSDLRRSGLAFALYSAVTWPTARRSFLFTDGRLSIRRSYTLDELQALAPEGWRAESARPFRVLLSRGMTRSGEDHG</sequence>
<reference evidence="3" key="1">
    <citation type="journal article" date="2019" name="Int. J. Syst. Evol. Microbiol.">
        <title>The Global Catalogue of Microorganisms (GCM) 10K type strain sequencing project: providing services to taxonomists for standard genome sequencing and annotation.</title>
        <authorList>
            <consortium name="The Broad Institute Genomics Platform"/>
            <consortium name="The Broad Institute Genome Sequencing Center for Infectious Disease"/>
            <person name="Wu L."/>
            <person name="Ma J."/>
        </authorList>
    </citation>
    <scope>NUCLEOTIDE SEQUENCE [LARGE SCALE GENOMIC DNA]</scope>
    <source>
        <strain evidence="3">NBRC 108755</strain>
    </source>
</reference>
<proteinExistence type="predicted"/>
<evidence type="ECO:0000313" key="2">
    <source>
        <dbReference type="EMBL" id="GMA91833.1"/>
    </source>
</evidence>
<comment type="caution">
    <text evidence="2">The sequence shown here is derived from an EMBL/GenBank/DDBJ whole genome shotgun (WGS) entry which is preliminary data.</text>
</comment>
<dbReference type="InterPro" id="IPR013216">
    <property type="entry name" value="Methyltransf_11"/>
</dbReference>
<dbReference type="Proteomes" id="UP001157069">
    <property type="component" value="Unassembled WGS sequence"/>
</dbReference>
<dbReference type="RefSeq" id="WP_348533858.1">
    <property type="nucleotide sequence ID" value="NZ_BSVA01000001.1"/>
</dbReference>
<evidence type="ECO:0000313" key="3">
    <source>
        <dbReference type="Proteomes" id="UP001157069"/>
    </source>
</evidence>
<evidence type="ECO:0000259" key="1">
    <source>
        <dbReference type="Pfam" id="PF08241"/>
    </source>
</evidence>
<feature type="domain" description="Methyltransferase type 11" evidence="1">
    <location>
        <begin position="9"/>
        <end position="37"/>
    </location>
</feature>
<name>A0ABQ6JWS6_9MICO</name>
<keyword evidence="3" id="KW-1185">Reference proteome</keyword>
<dbReference type="Pfam" id="PF08241">
    <property type="entry name" value="Methyltransf_11"/>
    <property type="match status" value="1"/>
</dbReference>
<dbReference type="SUPFAM" id="SSF53335">
    <property type="entry name" value="S-adenosyl-L-methionine-dependent methyltransferases"/>
    <property type="match status" value="1"/>
</dbReference>
<dbReference type="InterPro" id="IPR029063">
    <property type="entry name" value="SAM-dependent_MTases_sf"/>
</dbReference>
<gene>
    <name evidence="2" type="ORF">GCM10025869_23620</name>
</gene>
<protein>
    <recommendedName>
        <fullName evidence="1">Methyltransferase type 11 domain-containing protein</fullName>
    </recommendedName>
</protein>
<accession>A0ABQ6JWS6</accession>
<dbReference type="EMBL" id="BSVA01000001">
    <property type="protein sequence ID" value="GMA91833.1"/>
    <property type="molecule type" value="Genomic_DNA"/>
</dbReference>